<dbReference type="Pfam" id="PF03466">
    <property type="entry name" value="LysR_substrate"/>
    <property type="match status" value="1"/>
</dbReference>
<dbReference type="EMBL" id="CWQY01000001">
    <property type="protein sequence ID" value="CSB97615.1"/>
    <property type="molecule type" value="Genomic_DNA"/>
</dbReference>
<dbReference type="InterPro" id="IPR005119">
    <property type="entry name" value="LysR_subst-bd"/>
</dbReference>
<gene>
    <name evidence="3" type="primary">dmlR_1</name>
    <name evidence="3" type="ORF">ERS013200_00226</name>
</gene>
<reference evidence="3 4" key="1">
    <citation type="submission" date="2015-07" db="EMBL/GenBank/DDBJ databases">
        <authorList>
            <consortium name="Pathogen Informatics"/>
        </authorList>
    </citation>
    <scope>NUCLEOTIDE SEQUENCE [LARGE SCALE GENOMIC DNA]</scope>
    <source>
        <strain evidence="3 4">A316</strain>
    </source>
</reference>
<dbReference type="GO" id="GO:0003700">
    <property type="term" value="F:DNA-binding transcription factor activity"/>
    <property type="evidence" value="ECO:0007669"/>
    <property type="project" value="TreeGrafter"/>
</dbReference>
<organism evidence="3 4">
    <name type="scientific">Vibrio cholerae</name>
    <dbReference type="NCBI Taxonomy" id="666"/>
    <lineage>
        <taxon>Bacteria</taxon>
        <taxon>Pseudomonadati</taxon>
        <taxon>Pseudomonadota</taxon>
        <taxon>Gammaproteobacteria</taxon>
        <taxon>Vibrionales</taxon>
        <taxon>Vibrionaceae</taxon>
        <taxon>Vibrio</taxon>
    </lineage>
</organism>
<dbReference type="CDD" id="cd08422">
    <property type="entry name" value="PBP2_CrgA_like"/>
    <property type="match status" value="1"/>
</dbReference>
<dbReference type="SUPFAM" id="SSF53850">
    <property type="entry name" value="Periplasmic binding protein-like II"/>
    <property type="match status" value="1"/>
</dbReference>
<evidence type="ECO:0000313" key="3">
    <source>
        <dbReference type="EMBL" id="CSB97615.1"/>
    </source>
</evidence>
<accession>A0A655WSC6</accession>
<name>A0A655WSC6_VIBCL</name>
<dbReference type="PANTHER" id="PTHR30537:SF35">
    <property type="entry name" value="TRANSCRIPTIONAL REGULATORY PROTEIN"/>
    <property type="match status" value="1"/>
</dbReference>
<comment type="similarity">
    <text evidence="1">Belongs to the LysR transcriptional regulatory family.</text>
</comment>
<feature type="domain" description="LysR substrate-binding" evidence="2">
    <location>
        <begin position="2"/>
        <end position="137"/>
    </location>
</feature>
<dbReference type="Proteomes" id="UP000041770">
    <property type="component" value="Unassembled WGS sequence"/>
</dbReference>
<dbReference type="GO" id="GO:0006351">
    <property type="term" value="P:DNA-templated transcription"/>
    <property type="evidence" value="ECO:0007669"/>
    <property type="project" value="TreeGrafter"/>
</dbReference>
<protein>
    <submittedName>
        <fullName evidence="3">LysR family transcriptional regulator</fullName>
    </submittedName>
</protein>
<dbReference type="InterPro" id="IPR058163">
    <property type="entry name" value="LysR-type_TF_proteobact-type"/>
</dbReference>
<dbReference type="Gene3D" id="3.40.190.290">
    <property type="match status" value="1"/>
</dbReference>
<evidence type="ECO:0000313" key="4">
    <source>
        <dbReference type="Proteomes" id="UP000041770"/>
    </source>
</evidence>
<evidence type="ECO:0000256" key="1">
    <source>
        <dbReference type="ARBA" id="ARBA00009437"/>
    </source>
</evidence>
<dbReference type="PANTHER" id="PTHR30537">
    <property type="entry name" value="HTH-TYPE TRANSCRIPTIONAL REGULATOR"/>
    <property type="match status" value="1"/>
</dbReference>
<dbReference type="AlphaFoldDB" id="A0A655WSC6"/>
<evidence type="ECO:0000259" key="2">
    <source>
        <dbReference type="Pfam" id="PF03466"/>
    </source>
</evidence>
<sequence>MIARRLLEVGMVVCATQEYLAQHAPIELPQDLTHHNCLVHISGNKWDFVKNNEQFSVLVNGNIRANDMGTLCRAALNHKGIIRLPCDLANPLLRAGQLQALLPDYYLPSSSIWAVYLSRSYQTPLVRQFIDFLAERWQEDLLWP</sequence>
<proteinExistence type="inferred from homology"/>
<dbReference type="GO" id="GO:0043565">
    <property type="term" value="F:sequence-specific DNA binding"/>
    <property type="evidence" value="ECO:0007669"/>
    <property type="project" value="TreeGrafter"/>
</dbReference>